<gene>
    <name evidence="1" type="ORF">FC093_09240</name>
</gene>
<protein>
    <submittedName>
        <fullName evidence="1">Uncharacterized protein</fullName>
    </submittedName>
</protein>
<reference evidence="1 2" key="1">
    <citation type="submission" date="2019-05" db="EMBL/GenBank/DDBJ databases">
        <title>Panacibacter sp. strain 17mud1-8 Genome sequencing and assembly.</title>
        <authorList>
            <person name="Chhetri G."/>
        </authorList>
    </citation>
    <scope>NUCLEOTIDE SEQUENCE [LARGE SCALE GENOMIC DNA]</scope>
    <source>
        <strain evidence="1 2">17mud1-8</strain>
    </source>
</reference>
<dbReference type="AlphaFoldDB" id="A0A4U3L171"/>
<accession>A0A4U3L171</accession>
<evidence type="ECO:0000313" key="1">
    <source>
        <dbReference type="EMBL" id="TKK68871.1"/>
    </source>
</evidence>
<keyword evidence="2" id="KW-1185">Reference proteome</keyword>
<organism evidence="1 2">
    <name type="scientific">Ilyomonas limi</name>
    <dbReference type="NCBI Taxonomy" id="2575867"/>
    <lineage>
        <taxon>Bacteria</taxon>
        <taxon>Pseudomonadati</taxon>
        <taxon>Bacteroidota</taxon>
        <taxon>Chitinophagia</taxon>
        <taxon>Chitinophagales</taxon>
        <taxon>Chitinophagaceae</taxon>
        <taxon>Ilyomonas</taxon>
    </lineage>
</organism>
<comment type="caution">
    <text evidence="1">The sequence shown here is derived from an EMBL/GenBank/DDBJ whole genome shotgun (WGS) entry which is preliminary data.</text>
</comment>
<dbReference type="Proteomes" id="UP000305848">
    <property type="component" value="Unassembled WGS sequence"/>
</dbReference>
<name>A0A4U3L171_9BACT</name>
<sequence>MKARQRKFDYWFDVYNTDEYKKITSTFTTHDVDMIANFIFLKNNPFAYDIPLMIDEAKDSFNNK</sequence>
<evidence type="ECO:0000313" key="2">
    <source>
        <dbReference type="Proteomes" id="UP000305848"/>
    </source>
</evidence>
<proteinExistence type="predicted"/>
<dbReference type="EMBL" id="SZQL01000006">
    <property type="protein sequence ID" value="TKK68871.1"/>
    <property type="molecule type" value="Genomic_DNA"/>
</dbReference>